<dbReference type="EC" id="2.9.1.1" evidence="1"/>
<keyword evidence="3" id="KW-1185">Reference proteome</keyword>
<dbReference type="EMBL" id="UGHJ01000001">
    <property type="protein sequence ID" value="STO68827.1"/>
    <property type="molecule type" value="Genomic_DNA"/>
</dbReference>
<dbReference type="STRING" id="733.B0186_05885"/>
<proteinExistence type="predicted"/>
<dbReference type="InterPro" id="IPR027417">
    <property type="entry name" value="P-loop_NTPase"/>
</dbReference>
<accession>A0A1V4B1C3</accession>
<dbReference type="EMBL" id="UGHF01000001">
    <property type="protein sequence ID" value="STO60236.1"/>
    <property type="molecule type" value="Genomic_DNA"/>
</dbReference>
<organism evidence="1 3">
    <name type="scientific">Canicola haemoglobinophilus</name>
    <dbReference type="NCBI Taxonomy" id="733"/>
    <lineage>
        <taxon>Bacteria</taxon>
        <taxon>Pseudomonadati</taxon>
        <taxon>Pseudomonadota</taxon>
        <taxon>Gammaproteobacteria</taxon>
        <taxon>Pasteurellales</taxon>
        <taxon>Pasteurellaceae</taxon>
        <taxon>Canicola</taxon>
    </lineage>
</organism>
<dbReference type="OrthoDB" id="8576717at2"/>
<dbReference type="Gene3D" id="3.40.50.300">
    <property type="entry name" value="P-loop containing nucleotide triphosphate hydrolases"/>
    <property type="match status" value="1"/>
</dbReference>
<dbReference type="PANTHER" id="PTHR34301">
    <property type="entry name" value="DNA-BINDING PROTEIN-RELATED"/>
    <property type="match status" value="1"/>
</dbReference>
<protein>
    <submittedName>
        <fullName evidence="1">Selenocysteine synthase</fullName>
        <ecNumber evidence="1">2.9.1.1</ecNumber>
    </submittedName>
</protein>
<dbReference type="GO" id="GO:0004125">
    <property type="term" value="F:L-seryl-tRNA(Sec) selenium transferase activity"/>
    <property type="evidence" value="ECO:0007669"/>
    <property type="project" value="UniProtKB-EC"/>
</dbReference>
<dbReference type="AlphaFoldDB" id="A0A1V4B1C3"/>
<sequence>MFKNKTKTYSNFLNVASDELFTSRENYAKSIVSALNNVTHAFLLTDLRRRGKTEFLTRDVLPVALNQNYNVFYFSFMRTQTNGEKTETCQAFINQLIEFHAENANDETFLTDLESKILQRSTTLLNVKNDRNSALGLSKLELSDKNTQEKQTEVNFSSSNVFDVLDLIARHNSKRGVKLLLILDEIQELARTDENLVESFVANLRTVLDINKSHIKTIFTGASVLELNYMFKSQTAPLFDFASKMELPLLNEEYLQRVASYIKQYKQVDINISDLAGYFKHLDFKPYYLNKAAIEFVINVTDKTLEQIIQEQNESQNEIEFFKSANHFEQEIIKEIAHREIGLMSKETISLLLKNSKENFSESQAKNKIKALINKMKTLNMVAEFKEGRNKRYLLVNHEFKKWLIRLE</sequence>
<reference evidence="3 4" key="1">
    <citation type="submission" date="2018-06" db="EMBL/GenBank/DDBJ databases">
        <authorList>
            <consortium name="Pathogen Informatics"/>
            <person name="Doyle S."/>
        </authorList>
    </citation>
    <scope>NUCLEOTIDE SEQUENCE [LARGE SCALE GENOMIC DNA]</scope>
    <source>
        <strain evidence="1 3">NCTC1659</strain>
        <strain evidence="2 4">NCTC8540</strain>
    </source>
</reference>
<dbReference type="Proteomes" id="UP000254329">
    <property type="component" value="Unassembled WGS sequence"/>
</dbReference>
<dbReference type="RefSeq" id="WP_078218439.1">
    <property type="nucleotide sequence ID" value="NZ_MUXZ01000016.1"/>
</dbReference>
<evidence type="ECO:0000313" key="2">
    <source>
        <dbReference type="EMBL" id="STO68827.1"/>
    </source>
</evidence>
<gene>
    <name evidence="1" type="ORF">NCTC1659_01512</name>
    <name evidence="2" type="ORF">NCTC8540_01341</name>
</gene>
<dbReference type="PANTHER" id="PTHR34301:SF8">
    <property type="entry name" value="ATPASE DOMAIN-CONTAINING PROTEIN"/>
    <property type="match status" value="1"/>
</dbReference>
<evidence type="ECO:0000313" key="3">
    <source>
        <dbReference type="Proteomes" id="UP000254329"/>
    </source>
</evidence>
<evidence type="ECO:0000313" key="1">
    <source>
        <dbReference type="EMBL" id="STO60236.1"/>
    </source>
</evidence>
<evidence type="ECO:0000313" key="4">
    <source>
        <dbReference type="Proteomes" id="UP000254496"/>
    </source>
</evidence>
<dbReference type="Proteomes" id="UP000254496">
    <property type="component" value="Unassembled WGS sequence"/>
</dbReference>
<name>A0A1V4B1C3_9PAST</name>
<keyword evidence="1" id="KW-0808">Transferase</keyword>
<dbReference type="SUPFAM" id="SSF52540">
    <property type="entry name" value="P-loop containing nucleoside triphosphate hydrolases"/>
    <property type="match status" value="1"/>
</dbReference>